<accession>A0ABU6Y0X7</accession>
<organism evidence="2 3">
    <name type="scientific">Stylosanthes scabra</name>
    <dbReference type="NCBI Taxonomy" id="79078"/>
    <lineage>
        <taxon>Eukaryota</taxon>
        <taxon>Viridiplantae</taxon>
        <taxon>Streptophyta</taxon>
        <taxon>Embryophyta</taxon>
        <taxon>Tracheophyta</taxon>
        <taxon>Spermatophyta</taxon>
        <taxon>Magnoliopsida</taxon>
        <taxon>eudicotyledons</taxon>
        <taxon>Gunneridae</taxon>
        <taxon>Pentapetalae</taxon>
        <taxon>rosids</taxon>
        <taxon>fabids</taxon>
        <taxon>Fabales</taxon>
        <taxon>Fabaceae</taxon>
        <taxon>Papilionoideae</taxon>
        <taxon>50 kb inversion clade</taxon>
        <taxon>dalbergioids sensu lato</taxon>
        <taxon>Dalbergieae</taxon>
        <taxon>Pterocarpus clade</taxon>
        <taxon>Stylosanthes</taxon>
    </lineage>
</organism>
<proteinExistence type="predicted"/>
<evidence type="ECO:0000256" key="1">
    <source>
        <dbReference type="SAM" id="MobiDB-lite"/>
    </source>
</evidence>
<reference evidence="2 3" key="1">
    <citation type="journal article" date="2023" name="Plants (Basel)">
        <title>Bridging the Gap: Combining Genomics and Transcriptomics Approaches to Understand Stylosanthes scabra, an Orphan Legume from the Brazilian Caatinga.</title>
        <authorList>
            <person name="Ferreira-Neto J.R.C."/>
            <person name="da Silva M.D."/>
            <person name="Binneck E."/>
            <person name="de Melo N.F."/>
            <person name="da Silva R.H."/>
            <person name="de Melo A.L.T.M."/>
            <person name="Pandolfi V."/>
            <person name="Bustamante F.O."/>
            <person name="Brasileiro-Vidal A.C."/>
            <person name="Benko-Iseppon A.M."/>
        </authorList>
    </citation>
    <scope>NUCLEOTIDE SEQUENCE [LARGE SCALE GENOMIC DNA]</scope>
    <source>
        <tissue evidence="2">Leaves</tissue>
    </source>
</reference>
<feature type="region of interest" description="Disordered" evidence="1">
    <location>
        <begin position="1"/>
        <end position="37"/>
    </location>
</feature>
<comment type="caution">
    <text evidence="2">The sequence shown here is derived from an EMBL/GenBank/DDBJ whole genome shotgun (WGS) entry which is preliminary data.</text>
</comment>
<sequence>MENHGENEGLCKGKEGGTRDSGCTRESKGCNHGGKDCNEESSVELVPMATRCNRGTGWAIRSVGLISKARFAAETLVREKMTIILGKQGDPEMPSIEFTKEAREILAKPYKDSILIKV</sequence>
<gene>
    <name evidence="2" type="ORF">PIB30_004536</name>
</gene>
<protein>
    <submittedName>
        <fullName evidence="2">Uncharacterized protein</fullName>
    </submittedName>
</protein>
<evidence type="ECO:0000313" key="2">
    <source>
        <dbReference type="EMBL" id="MED6203950.1"/>
    </source>
</evidence>
<evidence type="ECO:0000313" key="3">
    <source>
        <dbReference type="Proteomes" id="UP001341840"/>
    </source>
</evidence>
<dbReference type="Proteomes" id="UP001341840">
    <property type="component" value="Unassembled WGS sequence"/>
</dbReference>
<name>A0ABU6Y0X7_9FABA</name>
<dbReference type="EMBL" id="JASCZI010241664">
    <property type="protein sequence ID" value="MED6203950.1"/>
    <property type="molecule type" value="Genomic_DNA"/>
</dbReference>
<keyword evidence="3" id="KW-1185">Reference proteome</keyword>